<feature type="transmembrane region" description="Helical" evidence="2">
    <location>
        <begin position="153"/>
        <end position="174"/>
    </location>
</feature>
<feature type="transmembrane region" description="Helical" evidence="2">
    <location>
        <begin position="96"/>
        <end position="117"/>
    </location>
</feature>
<dbReference type="AlphaFoldDB" id="A0A086JFL4"/>
<evidence type="ECO:0000313" key="3">
    <source>
        <dbReference type="EMBL" id="KFG30932.1"/>
    </source>
</evidence>
<feature type="region of interest" description="Disordered" evidence="1">
    <location>
        <begin position="263"/>
        <end position="314"/>
    </location>
</feature>
<keyword evidence="2 3" id="KW-0812">Transmembrane</keyword>
<organism evidence="3 4">
    <name type="scientific">Toxoplasma gondii GAB2-2007-GAL-DOM2</name>
    <dbReference type="NCBI Taxonomy" id="1130820"/>
    <lineage>
        <taxon>Eukaryota</taxon>
        <taxon>Sar</taxon>
        <taxon>Alveolata</taxon>
        <taxon>Apicomplexa</taxon>
        <taxon>Conoidasida</taxon>
        <taxon>Coccidia</taxon>
        <taxon>Eucoccidiorida</taxon>
        <taxon>Eimeriorina</taxon>
        <taxon>Sarcocystidae</taxon>
        <taxon>Toxoplasma</taxon>
    </lineage>
</organism>
<comment type="caution">
    <text evidence="3">The sequence shown here is derived from an EMBL/GenBank/DDBJ whole genome shotgun (WGS) entry which is preliminary data.</text>
</comment>
<protein>
    <submittedName>
        <fullName evidence="3">Putative transmembrane protein</fullName>
    </submittedName>
</protein>
<evidence type="ECO:0000256" key="1">
    <source>
        <dbReference type="SAM" id="MobiDB-lite"/>
    </source>
</evidence>
<feature type="transmembrane region" description="Helical" evidence="2">
    <location>
        <begin position="212"/>
        <end position="235"/>
    </location>
</feature>
<dbReference type="Proteomes" id="UP000028837">
    <property type="component" value="Unassembled WGS sequence"/>
</dbReference>
<evidence type="ECO:0000313" key="4">
    <source>
        <dbReference type="Proteomes" id="UP000028837"/>
    </source>
</evidence>
<dbReference type="EMBL" id="AHZU02001579">
    <property type="protein sequence ID" value="KFG30932.1"/>
    <property type="molecule type" value="Genomic_DNA"/>
</dbReference>
<keyword evidence="2" id="KW-0472">Membrane</keyword>
<sequence>MEVAHFDSFSSPIRATCALKNEESPSSDGPDLDGHVLEDLDLQHETTRSDHLAPPDAIIEVEPAPEKVPLAKVAQNGSCSPVELTSRTCSCWKVSLSHIVTFLTLCCFVFITATVACRLAIGNSQTEPAVIFIVTCIVAAVGIWGIVARSPGLTIGFACLLVLLTVATIVCGSLEANRFREEFATLEELKRKPALTPEEEQQVKDISESLKILAAFVALYFLCAALVLVTCILTFKLHRTLAENEGGRKVDVARGTCAETYEAKPTEAMSRNQENDGRGATVLSADAQIPLTPAPAVGPEATNDEAEGEQVSEN</sequence>
<feature type="transmembrane region" description="Helical" evidence="2">
    <location>
        <begin position="129"/>
        <end position="147"/>
    </location>
</feature>
<gene>
    <name evidence="3" type="ORF">TGDOM2_263350</name>
</gene>
<name>A0A086JFL4_TOXGO</name>
<evidence type="ECO:0000256" key="2">
    <source>
        <dbReference type="SAM" id="Phobius"/>
    </source>
</evidence>
<keyword evidence="2" id="KW-1133">Transmembrane helix</keyword>
<reference evidence="3 4" key="1">
    <citation type="submission" date="2014-02" db="EMBL/GenBank/DDBJ databases">
        <authorList>
            <person name="Sibley D."/>
            <person name="Venepally P."/>
            <person name="Karamycheva S."/>
            <person name="Hadjithomas M."/>
            <person name="Khan A."/>
            <person name="Brunk B."/>
            <person name="Roos D."/>
            <person name="Caler E."/>
            <person name="Lorenzi H."/>
        </authorList>
    </citation>
    <scope>NUCLEOTIDE SEQUENCE [LARGE SCALE GENOMIC DNA]</scope>
    <source>
        <strain evidence="3 4">GAB2-2007-GAL-DOM2</strain>
    </source>
</reference>
<dbReference type="VEuPathDB" id="ToxoDB:TGDOM2_263350"/>
<accession>A0A086JFL4</accession>
<feature type="compositionally biased region" description="Acidic residues" evidence="1">
    <location>
        <begin position="302"/>
        <end position="314"/>
    </location>
</feature>
<proteinExistence type="predicted"/>
<dbReference type="OrthoDB" id="330538at2759"/>